<sequence length="88" mass="9948">MISAPDTRFLSLCEDFGIALKKHNSSIVDLLTNDFRRNAKNTARLQKILDEERDGKLGSDIAVKDYTTNELKQMNRDALERLGNPAIL</sequence>
<evidence type="ECO:0000313" key="1">
    <source>
        <dbReference type="EMBL" id="GAT52175.1"/>
    </source>
</evidence>
<evidence type="ECO:0000313" key="2">
    <source>
        <dbReference type="Proteomes" id="UP000815677"/>
    </source>
</evidence>
<dbReference type="Proteomes" id="UP000815677">
    <property type="component" value="Unassembled WGS sequence"/>
</dbReference>
<organism evidence="1 2">
    <name type="scientific">Mycena chlorophos</name>
    <name type="common">Agaric fungus</name>
    <name type="synonym">Agaricus chlorophos</name>
    <dbReference type="NCBI Taxonomy" id="658473"/>
    <lineage>
        <taxon>Eukaryota</taxon>
        <taxon>Fungi</taxon>
        <taxon>Dikarya</taxon>
        <taxon>Basidiomycota</taxon>
        <taxon>Agaricomycotina</taxon>
        <taxon>Agaricomycetes</taxon>
        <taxon>Agaricomycetidae</taxon>
        <taxon>Agaricales</taxon>
        <taxon>Marasmiineae</taxon>
        <taxon>Mycenaceae</taxon>
        <taxon>Mycena</taxon>
    </lineage>
</organism>
<gene>
    <name evidence="1" type="ORF">MCHLO_09254</name>
</gene>
<protein>
    <submittedName>
        <fullName evidence="1">Uncharacterized protein</fullName>
    </submittedName>
</protein>
<accession>A0ABQ0LM27</accession>
<name>A0ABQ0LM27_MYCCL</name>
<dbReference type="EMBL" id="DF847621">
    <property type="protein sequence ID" value="GAT52175.1"/>
    <property type="molecule type" value="Genomic_DNA"/>
</dbReference>
<reference evidence="1" key="1">
    <citation type="submission" date="2014-09" db="EMBL/GenBank/DDBJ databases">
        <title>Genome sequence of the luminous mushroom Mycena chlorophos for searching fungal bioluminescence genes.</title>
        <authorList>
            <person name="Tanaka Y."/>
            <person name="Kasuga D."/>
            <person name="Oba Y."/>
            <person name="Hase S."/>
            <person name="Sato K."/>
            <person name="Oba Y."/>
            <person name="Sakakibara Y."/>
        </authorList>
    </citation>
    <scope>NUCLEOTIDE SEQUENCE</scope>
</reference>
<proteinExistence type="predicted"/>
<keyword evidence="2" id="KW-1185">Reference proteome</keyword>